<dbReference type="AlphaFoldDB" id="A0A517SZ77"/>
<dbReference type="Proteomes" id="UP000315003">
    <property type="component" value="Chromosome"/>
</dbReference>
<evidence type="ECO:0000256" key="2">
    <source>
        <dbReference type="ARBA" id="ARBA00023082"/>
    </source>
</evidence>
<keyword evidence="2" id="KW-0731">Sigma factor</keyword>
<name>A0A517SZ77_9BACT</name>
<accession>A0A517SZ77</accession>
<dbReference type="PANTHER" id="PTHR30385">
    <property type="entry name" value="SIGMA FACTOR F FLAGELLAR"/>
    <property type="match status" value="1"/>
</dbReference>
<feature type="region of interest" description="Disordered" evidence="5">
    <location>
        <begin position="1"/>
        <end position="54"/>
    </location>
</feature>
<keyword evidence="8" id="KW-1185">Reference proteome</keyword>
<dbReference type="CDD" id="cd06171">
    <property type="entry name" value="Sigma70_r4"/>
    <property type="match status" value="1"/>
</dbReference>
<dbReference type="InterPro" id="IPR053812">
    <property type="entry name" value="HTH_Sigma70_ECF-like"/>
</dbReference>
<dbReference type="InterPro" id="IPR013325">
    <property type="entry name" value="RNA_pol_sigma_r2"/>
</dbReference>
<dbReference type="GO" id="GO:0006352">
    <property type="term" value="P:DNA-templated transcription initiation"/>
    <property type="evidence" value="ECO:0007669"/>
    <property type="project" value="InterPro"/>
</dbReference>
<evidence type="ECO:0000313" key="7">
    <source>
        <dbReference type="EMBL" id="QDT61454.1"/>
    </source>
</evidence>
<gene>
    <name evidence="7" type="primary">ylaC_1</name>
    <name evidence="7" type="ORF">SV7mr_39900</name>
</gene>
<dbReference type="InterPro" id="IPR013324">
    <property type="entry name" value="RNA_pol_sigma_r3/r4-like"/>
</dbReference>
<dbReference type="SUPFAM" id="SSF88946">
    <property type="entry name" value="Sigma2 domain of RNA polymerase sigma factors"/>
    <property type="match status" value="1"/>
</dbReference>
<evidence type="ECO:0000259" key="6">
    <source>
        <dbReference type="Pfam" id="PF07638"/>
    </source>
</evidence>
<dbReference type="OrthoDB" id="265297at2"/>
<protein>
    <submittedName>
        <fullName evidence="7">RNA polymerase sigma factor YlaC</fullName>
    </submittedName>
</protein>
<dbReference type="GO" id="GO:0003677">
    <property type="term" value="F:DNA binding"/>
    <property type="evidence" value="ECO:0007669"/>
    <property type="project" value="UniProtKB-KW"/>
</dbReference>
<reference evidence="7 8" key="1">
    <citation type="submission" date="2019-02" db="EMBL/GenBank/DDBJ databases">
        <title>Deep-cultivation of Planctomycetes and their phenomic and genomic characterization uncovers novel biology.</title>
        <authorList>
            <person name="Wiegand S."/>
            <person name="Jogler M."/>
            <person name="Boedeker C."/>
            <person name="Pinto D."/>
            <person name="Vollmers J."/>
            <person name="Rivas-Marin E."/>
            <person name="Kohn T."/>
            <person name="Peeters S.H."/>
            <person name="Heuer A."/>
            <person name="Rast P."/>
            <person name="Oberbeckmann S."/>
            <person name="Bunk B."/>
            <person name="Jeske O."/>
            <person name="Meyerdierks A."/>
            <person name="Storesund J.E."/>
            <person name="Kallscheuer N."/>
            <person name="Luecker S."/>
            <person name="Lage O.M."/>
            <person name="Pohl T."/>
            <person name="Merkel B.J."/>
            <person name="Hornburger P."/>
            <person name="Mueller R.-W."/>
            <person name="Bruemmer F."/>
            <person name="Labrenz M."/>
            <person name="Spormann A.M."/>
            <person name="Op den Camp H."/>
            <person name="Overmann J."/>
            <person name="Amann R."/>
            <person name="Jetten M.S.M."/>
            <person name="Mascher T."/>
            <person name="Medema M.H."/>
            <person name="Devos D.P."/>
            <person name="Kaster A.-K."/>
            <person name="Ovreas L."/>
            <person name="Rohde M."/>
            <person name="Galperin M.Y."/>
            <person name="Jogler C."/>
        </authorList>
    </citation>
    <scope>NUCLEOTIDE SEQUENCE [LARGE SCALE GENOMIC DNA]</scope>
    <source>
        <strain evidence="7 8">SV_7m_r</strain>
    </source>
</reference>
<dbReference type="NCBIfam" id="TIGR02984">
    <property type="entry name" value="Sig-70_plancto1"/>
    <property type="match status" value="1"/>
</dbReference>
<dbReference type="RefSeq" id="WP_145275547.1">
    <property type="nucleotide sequence ID" value="NZ_CP036272.1"/>
</dbReference>
<feature type="domain" description="RNA polymerase sigma-70 ECF-like HTH" evidence="6">
    <location>
        <begin position="54"/>
        <end position="241"/>
    </location>
</feature>
<dbReference type="InterPro" id="IPR036388">
    <property type="entry name" value="WH-like_DNA-bd_sf"/>
</dbReference>
<evidence type="ECO:0000256" key="1">
    <source>
        <dbReference type="ARBA" id="ARBA00023015"/>
    </source>
</evidence>
<organism evidence="7 8">
    <name type="scientific">Stieleria bergensis</name>
    <dbReference type="NCBI Taxonomy" id="2528025"/>
    <lineage>
        <taxon>Bacteria</taxon>
        <taxon>Pseudomonadati</taxon>
        <taxon>Planctomycetota</taxon>
        <taxon>Planctomycetia</taxon>
        <taxon>Pirellulales</taxon>
        <taxon>Pirellulaceae</taxon>
        <taxon>Stieleria</taxon>
    </lineage>
</organism>
<evidence type="ECO:0000256" key="3">
    <source>
        <dbReference type="ARBA" id="ARBA00023125"/>
    </source>
</evidence>
<evidence type="ECO:0000313" key="8">
    <source>
        <dbReference type="Proteomes" id="UP000315003"/>
    </source>
</evidence>
<dbReference type="InterPro" id="IPR014326">
    <property type="entry name" value="RNA_pol_sigma-70_Plancto"/>
</dbReference>
<dbReference type="Gene3D" id="1.10.10.10">
    <property type="entry name" value="Winged helix-like DNA-binding domain superfamily/Winged helix DNA-binding domain"/>
    <property type="match status" value="1"/>
</dbReference>
<sequence length="261" mass="29033">MTTHDAPSNQDNVPSNQDTSGGSTQPDPTSSAGPNTDPSASSDPNRTHSNPSNSDFMRLLSAARAGDSEATGQLLQWYANYLNILASSRLDRRLARRLNPSDIVQEAMMAAHRDFGDFRGKSQGELLCWLRTILIHTLHRSFDRHLKVEKRDIRREISIDAVSQKMDDSAQGIVEVIPGQFDPPSAAMRRSESESAVAEQLAKLKPDYQQVIQLRIFQGLSFEETAKAMDRSNGAVRMLWLRALDALKMHEEEANANDKSD</sequence>
<keyword evidence="1" id="KW-0805">Transcription regulation</keyword>
<dbReference type="Pfam" id="PF07638">
    <property type="entry name" value="Sigma70_ECF"/>
    <property type="match status" value="1"/>
</dbReference>
<keyword evidence="4" id="KW-0804">Transcription</keyword>
<evidence type="ECO:0000256" key="5">
    <source>
        <dbReference type="SAM" id="MobiDB-lite"/>
    </source>
</evidence>
<dbReference type="EMBL" id="CP036272">
    <property type="protein sequence ID" value="QDT61454.1"/>
    <property type="molecule type" value="Genomic_DNA"/>
</dbReference>
<dbReference type="InterPro" id="IPR014284">
    <property type="entry name" value="RNA_pol_sigma-70_dom"/>
</dbReference>
<evidence type="ECO:0000256" key="4">
    <source>
        <dbReference type="ARBA" id="ARBA00023163"/>
    </source>
</evidence>
<proteinExistence type="predicted"/>
<dbReference type="Gene3D" id="1.10.1740.10">
    <property type="match status" value="1"/>
</dbReference>
<dbReference type="GO" id="GO:0016987">
    <property type="term" value="F:sigma factor activity"/>
    <property type="evidence" value="ECO:0007669"/>
    <property type="project" value="UniProtKB-KW"/>
</dbReference>
<keyword evidence="3" id="KW-0238">DNA-binding</keyword>
<dbReference type="NCBIfam" id="TIGR02937">
    <property type="entry name" value="sigma70-ECF"/>
    <property type="match status" value="1"/>
</dbReference>
<dbReference type="SUPFAM" id="SSF88659">
    <property type="entry name" value="Sigma3 and sigma4 domains of RNA polymerase sigma factors"/>
    <property type="match status" value="1"/>
</dbReference>
<dbReference type="PANTHER" id="PTHR30385:SF8">
    <property type="entry name" value="RNA POLYMERASE SIGMA-E FACTOR"/>
    <property type="match status" value="1"/>
</dbReference>